<keyword evidence="2" id="KW-0472">Membrane</keyword>
<reference evidence="3 4" key="1">
    <citation type="submission" date="2021-03" db="EMBL/GenBank/DDBJ databases">
        <title>Caproiciproducens sp. nov. isolated from feces of cow.</title>
        <authorList>
            <person name="Choi J.-Y."/>
        </authorList>
    </citation>
    <scope>NUCLEOTIDE SEQUENCE [LARGE SCALE GENOMIC DNA]</scope>
    <source>
        <strain evidence="3 4">AGMB10547</strain>
    </source>
</reference>
<evidence type="ECO:0000313" key="3">
    <source>
        <dbReference type="EMBL" id="MBW7571638.1"/>
    </source>
</evidence>
<feature type="region of interest" description="Disordered" evidence="1">
    <location>
        <begin position="69"/>
        <end position="172"/>
    </location>
</feature>
<feature type="compositionally biased region" description="Polar residues" evidence="1">
    <location>
        <begin position="125"/>
        <end position="172"/>
    </location>
</feature>
<name>A0ABS7DK35_9FIRM</name>
<proteinExistence type="predicted"/>
<organism evidence="3 4">
    <name type="scientific">Caproiciproducens faecalis</name>
    <dbReference type="NCBI Taxonomy" id="2820301"/>
    <lineage>
        <taxon>Bacteria</taxon>
        <taxon>Bacillati</taxon>
        <taxon>Bacillota</taxon>
        <taxon>Clostridia</taxon>
        <taxon>Eubacteriales</taxon>
        <taxon>Acutalibacteraceae</taxon>
        <taxon>Caproiciproducens</taxon>
    </lineage>
</organism>
<feature type="compositionally biased region" description="Low complexity" evidence="1">
    <location>
        <begin position="83"/>
        <end position="124"/>
    </location>
</feature>
<dbReference type="RefSeq" id="WP_219964034.1">
    <property type="nucleotide sequence ID" value="NZ_JAGFNZ010000001.1"/>
</dbReference>
<gene>
    <name evidence="3" type="ORF">J5W02_02325</name>
</gene>
<comment type="caution">
    <text evidence="3">The sequence shown here is derived from an EMBL/GenBank/DDBJ whole genome shotgun (WGS) entry which is preliminary data.</text>
</comment>
<dbReference type="Proteomes" id="UP000719942">
    <property type="component" value="Unassembled WGS sequence"/>
</dbReference>
<feature type="transmembrane region" description="Helical" evidence="2">
    <location>
        <begin position="25"/>
        <end position="43"/>
    </location>
</feature>
<evidence type="ECO:0000256" key="2">
    <source>
        <dbReference type="SAM" id="Phobius"/>
    </source>
</evidence>
<keyword evidence="4" id="KW-1185">Reference proteome</keyword>
<dbReference type="EMBL" id="JAGFNZ010000001">
    <property type="protein sequence ID" value="MBW7571638.1"/>
    <property type="molecule type" value="Genomic_DNA"/>
</dbReference>
<evidence type="ECO:0000313" key="4">
    <source>
        <dbReference type="Proteomes" id="UP000719942"/>
    </source>
</evidence>
<accession>A0ABS7DK35</accession>
<sequence length="172" mass="17642">MRRAGKSWSNRQQTQNSDQLSVKTIWKFLLLAVICTAFLCYTLPRLQTGANFTASGSATATFVFNTEEESPLNAVPGTQLKGSSSAAAQASSAASSSESTAPSSAATAPESTAPSSAATAPESTVSQPETESRSEIQSSPVQEGTHENSVAASEAQNSTAETQGSTQSGAES</sequence>
<evidence type="ECO:0000256" key="1">
    <source>
        <dbReference type="SAM" id="MobiDB-lite"/>
    </source>
</evidence>
<keyword evidence="2" id="KW-0812">Transmembrane</keyword>
<protein>
    <submittedName>
        <fullName evidence="3">Uncharacterized protein</fullName>
    </submittedName>
</protein>
<keyword evidence="2" id="KW-1133">Transmembrane helix</keyword>